<comment type="subcellular location">
    <subcellularLocation>
        <location evidence="1">Membrane</location>
        <topology evidence="1">Multi-pass membrane protein</topology>
    </subcellularLocation>
</comment>
<gene>
    <name evidence="9" type="ORF">PG986_000427</name>
</gene>
<evidence type="ECO:0000256" key="2">
    <source>
        <dbReference type="ARBA" id="ARBA00007520"/>
    </source>
</evidence>
<feature type="transmembrane region" description="Helical" evidence="7">
    <location>
        <begin position="303"/>
        <end position="322"/>
    </location>
</feature>
<dbReference type="Pfam" id="PF07690">
    <property type="entry name" value="MFS_1"/>
    <property type="match status" value="2"/>
</dbReference>
<evidence type="ECO:0000313" key="9">
    <source>
        <dbReference type="EMBL" id="KAK7966150.1"/>
    </source>
</evidence>
<feature type="transmembrane region" description="Helical" evidence="7">
    <location>
        <begin position="150"/>
        <end position="169"/>
    </location>
</feature>
<dbReference type="EMBL" id="JAQQWE010000001">
    <property type="protein sequence ID" value="KAK7966150.1"/>
    <property type="molecule type" value="Genomic_DNA"/>
</dbReference>
<protein>
    <submittedName>
        <fullName evidence="9">MFS multidrug transporter</fullName>
    </submittedName>
</protein>
<dbReference type="SUPFAM" id="SSF103473">
    <property type="entry name" value="MFS general substrate transporter"/>
    <property type="match status" value="1"/>
</dbReference>
<dbReference type="CDD" id="cd17502">
    <property type="entry name" value="MFS_Azr1_MDR_like"/>
    <property type="match status" value="1"/>
</dbReference>
<feature type="transmembrane region" description="Helical" evidence="7">
    <location>
        <begin position="83"/>
        <end position="108"/>
    </location>
</feature>
<sequence>MANNDTGGRGTATSASIRPSGKGSGKRIPPRDDRSEQRYQISPAPTAEAGDETSGGGGGGAGGGDLTQEKTGESVEYISGFRLLAVMIAVVLAAFLMLLDISIISTAVPRITSDFHSLPDVGWYAGAYQLANSCLQPLTGKFYTEFSAKWTFLIFFLVFEVGSLVCGVATSSPMFIGGRVIAGLGSSGIMNGAMTLVAGAVALEKRPLYTGLMVGSGQHLVLLPLRRRVLIIHFVAIVAQLGLVCGPLIGGALTEYSTWRWCFYINLPLGGVTAVFLALTHVPDITEKPPFTLALLRRLLPELDLLGFVLFAPAAVMFLLALQLGGHMYAWGSSQIIGLFCGAVATGAVFVAWEWRMGDRAMLPGSMMKQRVVFMAIMQGLFLMVTTTVGSFYLPIYFQGVKGVGPTLSGVYMLPSILSQLLLVVVSGALISKIGYYLPFAVFGGALNAIGNGLLSTFTPTTETAKWVGYQIITGAGRGAAMQICIIAIQNALQPAQIPVGMSAMIFAQNFSAAVFTVVAATIFTQSLEAEITVRAPSIPPAAVSAAGASGDGVQALVPPGSPPELLGEVLLSYSNSVDRVFYLVTACAVITFVTAWGVGWKDTRQKKNTAATAQQQQGDEAA</sequence>
<evidence type="ECO:0000256" key="3">
    <source>
        <dbReference type="ARBA" id="ARBA00022692"/>
    </source>
</evidence>
<feature type="transmembrane region" description="Helical" evidence="7">
    <location>
        <begin position="581"/>
        <end position="599"/>
    </location>
</feature>
<feature type="transmembrane region" description="Helical" evidence="7">
    <location>
        <begin position="261"/>
        <end position="282"/>
    </location>
</feature>
<feature type="transmembrane region" description="Helical" evidence="7">
    <location>
        <begin position="436"/>
        <end position="455"/>
    </location>
</feature>
<feature type="transmembrane region" description="Helical" evidence="7">
    <location>
        <begin position="328"/>
        <end position="351"/>
    </location>
</feature>
<keyword evidence="10" id="KW-1185">Reference proteome</keyword>
<feature type="transmembrane region" description="Helical" evidence="7">
    <location>
        <begin position="181"/>
        <end position="202"/>
    </location>
</feature>
<evidence type="ECO:0000256" key="1">
    <source>
        <dbReference type="ARBA" id="ARBA00004141"/>
    </source>
</evidence>
<dbReference type="GeneID" id="92069711"/>
<dbReference type="PANTHER" id="PTHR23501:SF193">
    <property type="entry name" value="MULTIDRUG TRANSPORTER, PUTATIVE (AFU_ORTHOLOGUE AFUA_8G00940)-RELATED"/>
    <property type="match status" value="1"/>
</dbReference>
<evidence type="ECO:0000256" key="7">
    <source>
        <dbReference type="SAM" id="Phobius"/>
    </source>
</evidence>
<dbReference type="InterPro" id="IPR020846">
    <property type="entry name" value="MFS_dom"/>
</dbReference>
<feature type="transmembrane region" description="Helical" evidence="7">
    <location>
        <begin position="501"/>
        <end position="524"/>
    </location>
</feature>
<accession>A0ABR1QVN7</accession>
<evidence type="ECO:0000256" key="6">
    <source>
        <dbReference type="SAM" id="MobiDB-lite"/>
    </source>
</evidence>
<comment type="caution">
    <text evidence="9">The sequence shown here is derived from an EMBL/GenBank/DDBJ whole genome shotgun (WGS) entry which is preliminary data.</text>
</comment>
<dbReference type="RefSeq" id="XP_066705542.1">
    <property type="nucleotide sequence ID" value="XM_066836649.1"/>
</dbReference>
<evidence type="ECO:0000313" key="10">
    <source>
        <dbReference type="Proteomes" id="UP001391051"/>
    </source>
</evidence>
<keyword evidence="3 7" id="KW-0812">Transmembrane</keyword>
<feature type="compositionally biased region" description="Gly residues" evidence="6">
    <location>
        <begin position="53"/>
        <end position="65"/>
    </location>
</feature>
<feature type="transmembrane region" description="Helical" evidence="7">
    <location>
        <begin position="372"/>
        <end position="398"/>
    </location>
</feature>
<evidence type="ECO:0000256" key="5">
    <source>
        <dbReference type="ARBA" id="ARBA00023136"/>
    </source>
</evidence>
<dbReference type="PANTHER" id="PTHR23501">
    <property type="entry name" value="MAJOR FACILITATOR SUPERFAMILY"/>
    <property type="match status" value="1"/>
</dbReference>
<feature type="transmembrane region" description="Helical" evidence="7">
    <location>
        <begin position="410"/>
        <end position="431"/>
    </location>
</feature>
<feature type="compositionally biased region" description="Polar residues" evidence="6">
    <location>
        <begin position="1"/>
        <end position="17"/>
    </location>
</feature>
<dbReference type="Gene3D" id="1.20.1250.20">
    <property type="entry name" value="MFS general substrate transporter like domains"/>
    <property type="match status" value="2"/>
</dbReference>
<evidence type="ECO:0000259" key="8">
    <source>
        <dbReference type="PROSITE" id="PS50850"/>
    </source>
</evidence>
<evidence type="ECO:0000256" key="4">
    <source>
        <dbReference type="ARBA" id="ARBA00022989"/>
    </source>
</evidence>
<feature type="domain" description="Major facilitator superfamily (MFS) profile" evidence="8">
    <location>
        <begin position="86"/>
        <end position="604"/>
    </location>
</feature>
<keyword evidence="4 7" id="KW-1133">Transmembrane helix</keyword>
<comment type="similarity">
    <text evidence="2">Belongs to the major facilitator superfamily. TCR/Tet family.</text>
</comment>
<name>A0ABR1QVN7_9PEZI</name>
<dbReference type="InterPro" id="IPR011701">
    <property type="entry name" value="MFS"/>
</dbReference>
<proteinExistence type="inferred from homology"/>
<reference evidence="9 10" key="1">
    <citation type="submission" date="2023-01" db="EMBL/GenBank/DDBJ databases">
        <title>Analysis of 21 Apiospora genomes using comparative genomics revels a genus with tremendous synthesis potential of carbohydrate active enzymes and secondary metabolites.</title>
        <authorList>
            <person name="Sorensen T."/>
        </authorList>
    </citation>
    <scope>NUCLEOTIDE SEQUENCE [LARGE SCALE GENOMIC DNA]</scope>
    <source>
        <strain evidence="9 10">CBS 24483</strain>
    </source>
</reference>
<keyword evidence="5 7" id="KW-0472">Membrane</keyword>
<feature type="region of interest" description="Disordered" evidence="6">
    <location>
        <begin position="1"/>
        <end position="68"/>
    </location>
</feature>
<organism evidence="9 10">
    <name type="scientific">Apiospora aurea</name>
    <dbReference type="NCBI Taxonomy" id="335848"/>
    <lineage>
        <taxon>Eukaryota</taxon>
        <taxon>Fungi</taxon>
        <taxon>Dikarya</taxon>
        <taxon>Ascomycota</taxon>
        <taxon>Pezizomycotina</taxon>
        <taxon>Sordariomycetes</taxon>
        <taxon>Xylariomycetidae</taxon>
        <taxon>Amphisphaeriales</taxon>
        <taxon>Apiosporaceae</taxon>
        <taxon>Apiospora</taxon>
    </lineage>
</organism>
<dbReference type="Proteomes" id="UP001391051">
    <property type="component" value="Unassembled WGS sequence"/>
</dbReference>
<dbReference type="InterPro" id="IPR036259">
    <property type="entry name" value="MFS_trans_sf"/>
</dbReference>
<dbReference type="PROSITE" id="PS50850">
    <property type="entry name" value="MFS"/>
    <property type="match status" value="1"/>
</dbReference>
<feature type="transmembrane region" description="Helical" evidence="7">
    <location>
        <begin position="230"/>
        <end position="249"/>
    </location>
</feature>